<dbReference type="Proteomes" id="UP000017127">
    <property type="component" value="Unassembled WGS sequence"/>
</dbReference>
<keyword evidence="2" id="KW-1185">Reference proteome</keyword>
<name>U7QLG1_9CYAN</name>
<dbReference type="SUPFAM" id="SSF53335">
    <property type="entry name" value="S-adenosyl-L-methionine-dependent methyltransferases"/>
    <property type="match status" value="1"/>
</dbReference>
<comment type="caution">
    <text evidence="1">The sequence shown here is derived from an EMBL/GenBank/DDBJ whole genome shotgun (WGS) entry which is preliminary data.</text>
</comment>
<organism evidence="1 2">
    <name type="scientific">Lyngbya aestuarii BL J</name>
    <dbReference type="NCBI Taxonomy" id="1348334"/>
    <lineage>
        <taxon>Bacteria</taxon>
        <taxon>Bacillati</taxon>
        <taxon>Cyanobacteriota</taxon>
        <taxon>Cyanophyceae</taxon>
        <taxon>Oscillatoriophycideae</taxon>
        <taxon>Oscillatoriales</taxon>
        <taxon>Microcoleaceae</taxon>
        <taxon>Lyngbya</taxon>
    </lineage>
</organism>
<protein>
    <recommendedName>
        <fullName evidence="3">Methyltransferase domain protein</fullName>
    </recommendedName>
</protein>
<accession>U7QLG1</accession>
<evidence type="ECO:0000313" key="1">
    <source>
        <dbReference type="EMBL" id="ERT07920.1"/>
    </source>
</evidence>
<evidence type="ECO:0008006" key="3">
    <source>
        <dbReference type="Google" id="ProtNLM"/>
    </source>
</evidence>
<dbReference type="AlphaFoldDB" id="U7QLG1"/>
<gene>
    <name evidence="1" type="ORF">M595_2148</name>
</gene>
<reference evidence="1 2" key="1">
    <citation type="journal article" date="2013" name="Front. Microbiol.">
        <title>Comparative genomic analyses of the cyanobacterium, Lyngbya aestuarii BL J, a powerful hydrogen producer.</title>
        <authorList>
            <person name="Kothari A."/>
            <person name="Vaughn M."/>
            <person name="Garcia-Pichel F."/>
        </authorList>
    </citation>
    <scope>NUCLEOTIDE SEQUENCE [LARGE SCALE GENOMIC DNA]</scope>
    <source>
        <strain evidence="1 2">BL J</strain>
    </source>
</reference>
<proteinExistence type="predicted"/>
<evidence type="ECO:0000313" key="2">
    <source>
        <dbReference type="Proteomes" id="UP000017127"/>
    </source>
</evidence>
<sequence>MPAASLSSGKVVGIDSSPELIAYAAQSYRPFEYANLSFACLDA</sequence>
<dbReference type="EMBL" id="AUZM01000016">
    <property type="protein sequence ID" value="ERT07920.1"/>
    <property type="molecule type" value="Genomic_DNA"/>
</dbReference>
<dbReference type="InterPro" id="IPR029063">
    <property type="entry name" value="SAM-dependent_MTases_sf"/>
</dbReference>
<dbReference type="RefSeq" id="WP_023065877.1">
    <property type="nucleotide sequence ID" value="NZ_AUZM01000016.1"/>
</dbReference>